<protein>
    <submittedName>
        <fullName evidence="3">Metallophosphoesterase</fullName>
    </submittedName>
</protein>
<dbReference type="AlphaFoldDB" id="E3I115"/>
<feature type="domain" description="Calcineurin-like phosphoesterase" evidence="2">
    <location>
        <begin position="1"/>
        <end position="114"/>
    </location>
</feature>
<dbReference type="EMBL" id="CP002292">
    <property type="protein sequence ID" value="ADP72338.1"/>
    <property type="molecule type" value="Genomic_DNA"/>
</dbReference>
<proteinExistence type="inferred from homology"/>
<dbReference type="RefSeq" id="WP_013420705.1">
    <property type="nucleotide sequence ID" value="NC_014664.1"/>
</dbReference>
<comment type="similarity">
    <text evidence="1">Belongs to the metallophosphoesterase superfamily. YfcE family.</text>
</comment>
<evidence type="ECO:0000313" key="3">
    <source>
        <dbReference type="EMBL" id="ADP72338.1"/>
    </source>
</evidence>
<reference evidence="4" key="1">
    <citation type="journal article" date="2011" name="J. Bacteriol.">
        <title>Genome sequences of eight morphologically diverse alphaproteobacteria.</title>
        <authorList>
            <consortium name="US DOE Joint Genome Institute"/>
            <person name="Brown P.J."/>
            <person name="Kysela D.T."/>
            <person name="Buechlein A."/>
            <person name="Hemmerich C."/>
            <person name="Brun Y.V."/>
        </authorList>
    </citation>
    <scope>NUCLEOTIDE SEQUENCE [LARGE SCALE GENOMIC DNA]</scope>
    <source>
        <strain evidence="4">ATCC 17100 / ATH 3.1.1 / DSM 162 / LMG 4299</strain>
    </source>
</reference>
<evidence type="ECO:0000259" key="2">
    <source>
        <dbReference type="Pfam" id="PF12850"/>
    </source>
</evidence>
<evidence type="ECO:0000256" key="1">
    <source>
        <dbReference type="ARBA" id="ARBA00008950"/>
    </source>
</evidence>
<dbReference type="STRING" id="648757.Rvan_3136"/>
<dbReference type="HOGENOM" id="CLU_092313_3_0_5"/>
<dbReference type="Pfam" id="PF12850">
    <property type="entry name" value="Metallophos_2"/>
    <property type="match status" value="1"/>
</dbReference>
<organism evidence="3 4">
    <name type="scientific">Rhodomicrobium vannielii (strain ATCC 17100 / DSM 162 / LMG 4299 / NCIMB 10020 / ATH 3.1.1)</name>
    <dbReference type="NCBI Taxonomy" id="648757"/>
    <lineage>
        <taxon>Bacteria</taxon>
        <taxon>Pseudomonadati</taxon>
        <taxon>Pseudomonadota</taxon>
        <taxon>Alphaproteobacteria</taxon>
        <taxon>Hyphomicrobiales</taxon>
        <taxon>Hyphomicrobiaceae</taxon>
        <taxon>Rhodomicrobium</taxon>
    </lineage>
</organism>
<dbReference type="eggNOG" id="COG4186">
    <property type="taxonomic scope" value="Bacteria"/>
</dbReference>
<dbReference type="InterPro" id="IPR024654">
    <property type="entry name" value="Calcineurin-like_PHP_lpxH"/>
</dbReference>
<name>E3I115_RHOVT</name>
<dbReference type="SUPFAM" id="SSF56300">
    <property type="entry name" value="Metallo-dependent phosphatases"/>
    <property type="match status" value="1"/>
</dbReference>
<dbReference type="Gene3D" id="3.60.21.10">
    <property type="match status" value="1"/>
</dbReference>
<dbReference type="Proteomes" id="UP000001399">
    <property type="component" value="Chromosome"/>
</dbReference>
<accession>E3I115</accession>
<dbReference type="OrthoDB" id="5380073at2"/>
<dbReference type="InterPro" id="IPR029052">
    <property type="entry name" value="Metallo-depent_PP-like"/>
</dbReference>
<gene>
    <name evidence="3" type="ordered locus">Rvan_3136</name>
</gene>
<dbReference type="KEGG" id="rva:Rvan_3136"/>
<evidence type="ECO:0000313" key="4">
    <source>
        <dbReference type="Proteomes" id="UP000001399"/>
    </source>
</evidence>
<keyword evidence="4" id="KW-1185">Reference proteome</keyword>
<sequence>MTLFFTSDTHFGHQNIIQACNRPFASVTEMDEAMIARWNERVGPGDTVYHLGDFCFRNFIGADAYLKRLNGTIHLVQGNHDTETLKHHARLFASVSLIREIDAGGHNIVLCHYPMREWNGSWTGSWHLFGHVHGRLNHAPLGLSLDVAADAHDFTPWSLDEIEAELKHHENPFAAGRPERLEVTERPSAHAASDIAKV</sequence>